<evidence type="ECO:0000259" key="4">
    <source>
        <dbReference type="SMART" id="SM00922"/>
    </source>
</evidence>
<dbReference type="InterPro" id="IPR036849">
    <property type="entry name" value="Enolase-like_C_sf"/>
</dbReference>
<dbReference type="InterPro" id="IPR013341">
    <property type="entry name" value="Mandelate_racemase_N_dom"/>
</dbReference>
<dbReference type="SUPFAM" id="SSF51604">
    <property type="entry name" value="Enolase C-terminal domain-like"/>
    <property type="match status" value="1"/>
</dbReference>
<feature type="domain" description="Mandelate racemase/muconate lactonizing enzyme C-terminal" evidence="4">
    <location>
        <begin position="145"/>
        <end position="233"/>
    </location>
</feature>
<gene>
    <name evidence="5" type="ORF">METZ01_LOCUS480581</name>
</gene>
<keyword evidence="3" id="KW-0460">Magnesium</keyword>
<dbReference type="AlphaFoldDB" id="A0A383C5P1"/>
<dbReference type="SMART" id="SM00922">
    <property type="entry name" value="MR_MLE"/>
    <property type="match status" value="1"/>
</dbReference>
<reference evidence="5" key="1">
    <citation type="submission" date="2018-05" db="EMBL/GenBank/DDBJ databases">
        <authorList>
            <person name="Lanie J.A."/>
            <person name="Ng W.-L."/>
            <person name="Kazmierczak K.M."/>
            <person name="Andrzejewski T.M."/>
            <person name="Davidsen T.M."/>
            <person name="Wayne K.J."/>
            <person name="Tettelin H."/>
            <person name="Glass J.I."/>
            <person name="Rusch D."/>
            <person name="Podicherti R."/>
            <person name="Tsui H.-C.T."/>
            <person name="Winkler M.E."/>
        </authorList>
    </citation>
    <scope>NUCLEOTIDE SEQUENCE</scope>
</reference>
<dbReference type="GO" id="GO:0000287">
    <property type="term" value="F:magnesium ion binding"/>
    <property type="evidence" value="ECO:0007669"/>
    <property type="project" value="TreeGrafter"/>
</dbReference>
<proteinExistence type="predicted"/>
<dbReference type="Gene3D" id="3.30.390.10">
    <property type="entry name" value="Enolase-like, N-terminal domain"/>
    <property type="match status" value="1"/>
</dbReference>
<name>A0A383C5P1_9ZZZZ</name>
<dbReference type="EMBL" id="UINC01206207">
    <property type="protein sequence ID" value="SVE27727.1"/>
    <property type="molecule type" value="Genomic_DNA"/>
</dbReference>
<dbReference type="SUPFAM" id="SSF54826">
    <property type="entry name" value="Enolase N-terminal domain-like"/>
    <property type="match status" value="1"/>
</dbReference>
<accession>A0A383C5P1</accession>
<dbReference type="PANTHER" id="PTHR13794">
    <property type="entry name" value="ENOLASE SUPERFAMILY, MANDELATE RACEMASE"/>
    <property type="match status" value="1"/>
</dbReference>
<dbReference type="InterPro" id="IPR029017">
    <property type="entry name" value="Enolase-like_N"/>
</dbReference>
<evidence type="ECO:0000256" key="2">
    <source>
        <dbReference type="ARBA" id="ARBA00022723"/>
    </source>
</evidence>
<dbReference type="Pfam" id="PF02746">
    <property type="entry name" value="MR_MLE_N"/>
    <property type="match status" value="1"/>
</dbReference>
<evidence type="ECO:0000256" key="3">
    <source>
        <dbReference type="ARBA" id="ARBA00022842"/>
    </source>
</evidence>
<dbReference type="Pfam" id="PF13378">
    <property type="entry name" value="MR_MLE_C"/>
    <property type="match status" value="1"/>
</dbReference>
<feature type="non-terminal residue" evidence="5">
    <location>
        <position position="233"/>
    </location>
</feature>
<dbReference type="InterPro" id="IPR013342">
    <property type="entry name" value="Mandelate_racemase_C"/>
</dbReference>
<dbReference type="GO" id="GO:0016052">
    <property type="term" value="P:carbohydrate catabolic process"/>
    <property type="evidence" value="ECO:0007669"/>
    <property type="project" value="TreeGrafter"/>
</dbReference>
<comment type="cofactor">
    <cofactor evidence="1">
        <name>Mg(2+)</name>
        <dbReference type="ChEBI" id="CHEBI:18420"/>
    </cofactor>
</comment>
<sequence>MKITDIITKIYKWNLPQPITNGLHTYSTVSLNIIEIHTDEGITGIGLTGGVKDGEKIVKEIIEYFKTKLIGLNPLNNEMIWELLWEPKIVGRRGITTRIIGGIDLALLDFKAKLSNIPVHKLLGGYTESVRAYIAGGYYEDGKGLKELGMEMEENLKLGATAVKMKIGGISINEDVERVKTVRETVGDKIDIMVDANCAYNLNQAIKIADKIEKYDIFWFEEPLLPDDYDGYK</sequence>
<dbReference type="InterPro" id="IPR029065">
    <property type="entry name" value="Enolase_C-like"/>
</dbReference>
<evidence type="ECO:0000256" key="1">
    <source>
        <dbReference type="ARBA" id="ARBA00001946"/>
    </source>
</evidence>
<dbReference type="GO" id="GO:0016836">
    <property type="term" value="F:hydro-lyase activity"/>
    <property type="evidence" value="ECO:0007669"/>
    <property type="project" value="TreeGrafter"/>
</dbReference>
<protein>
    <recommendedName>
        <fullName evidence="4">Mandelate racemase/muconate lactonizing enzyme C-terminal domain-containing protein</fullName>
    </recommendedName>
</protein>
<evidence type="ECO:0000313" key="5">
    <source>
        <dbReference type="EMBL" id="SVE27727.1"/>
    </source>
</evidence>
<keyword evidence="2" id="KW-0479">Metal-binding</keyword>
<dbReference type="PANTHER" id="PTHR13794:SF58">
    <property type="entry name" value="MITOCHONDRIAL ENOLASE SUPERFAMILY MEMBER 1"/>
    <property type="match status" value="1"/>
</dbReference>
<organism evidence="5">
    <name type="scientific">marine metagenome</name>
    <dbReference type="NCBI Taxonomy" id="408172"/>
    <lineage>
        <taxon>unclassified sequences</taxon>
        <taxon>metagenomes</taxon>
        <taxon>ecological metagenomes</taxon>
    </lineage>
</organism>
<dbReference type="InterPro" id="IPR046945">
    <property type="entry name" value="RHMD-like"/>
</dbReference>
<dbReference type="Gene3D" id="3.20.20.120">
    <property type="entry name" value="Enolase-like C-terminal domain"/>
    <property type="match status" value="1"/>
</dbReference>
<dbReference type="CDD" id="cd03316">
    <property type="entry name" value="MR_like"/>
    <property type="match status" value="1"/>
</dbReference>